<evidence type="ECO:0000313" key="3">
    <source>
        <dbReference type="Proteomes" id="UP001154282"/>
    </source>
</evidence>
<protein>
    <recommendedName>
        <fullName evidence="4">Translational initiation factor 1</fullName>
    </recommendedName>
</protein>
<dbReference type="Proteomes" id="UP001154282">
    <property type="component" value="Unassembled WGS sequence"/>
</dbReference>
<sequence length="40" mass="4519">MGRPEMDSGDGPYDDDLVQTRGKIREGLLSVYISKSRRGY</sequence>
<evidence type="ECO:0000313" key="1">
    <source>
        <dbReference type="EMBL" id="CAI0400179.1"/>
    </source>
</evidence>
<organism evidence="1 3">
    <name type="scientific">Linum tenue</name>
    <dbReference type="NCBI Taxonomy" id="586396"/>
    <lineage>
        <taxon>Eukaryota</taxon>
        <taxon>Viridiplantae</taxon>
        <taxon>Streptophyta</taxon>
        <taxon>Embryophyta</taxon>
        <taxon>Tracheophyta</taxon>
        <taxon>Spermatophyta</taxon>
        <taxon>Magnoliopsida</taxon>
        <taxon>eudicotyledons</taxon>
        <taxon>Gunneridae</taxon>
        <taxon>Pentapetalae</taxon>
        <taxon>rosids</taxon>
        <taxon>fabids</taxon>
        <taxon>Malpighiales</taxon>
        <taxon>Linaceae</taxon>
        <taxon>Linum</taxon>
    </lineage>
</organism>
<comment type="caution">
    <text evidence="1">The sequence shown here is derived from an EMBL/GenBank/DDBJ whole genome shotgun (WGS) entry which is preliminary data.</text>
</comment>
<dbReference type="EMBL" id="CAMGYJ010000008">
    <property type="protein sequence ID" value="CAI0456660.1"/>
    <property type="molecule type" value="Genomic_DNA"/>
</dbReference>
<dbReference type="EMBL" id="CAMGYJ010000004">
    <property type="protein sequence ID" value="CAI0400179.1"/>
    <property type="molecule type" value="Genomic_DNA"/>
</dbReference>
<reference evidence="1" key="1">
    <citation type="submission" date="2022-08" db="EMBL/GenBank/DDBJ databases">
        <authorList>
            <person name="Gutierrez-Valencia J."/>
        </authorList>
    </citation>
    <scope>NUCLEOTIDE SEQUENCE</scope>
</reference>
<name>A0AAV0ITU0_9ROSI</name>
<dbReference type="AlphaFoldDB" id="A0AAV0ITU0"/>
<gene>
    <name evidence="1" type="ORF">LITE_LOCUS10648</name>
    <name evidence="2" type="ORF">LITE_LOCUS32843</name>
</gene>
<evidence type="ECO:0008006" key="4">
    <source>
        <dbReference type="Google" id="ProtNLM"/>
    </source>
</evidence>
<accession>A0AAV0ITU0</accession>
<proteinExistence type="predicted"/>
<evidence type="ECO:0000313" key="2">
    <source>
        <dbReference type="EMBL" id="CAI0456660.1"/>
    </source>
</evidence>
<keyword evidence="3" id="KW-1185">Reference proteome</keyword>